<proteinExistence type="predicted"/>
<accession>A4JS76</accession>
<dbReference type="AlphaFoldDB" id="A4JS76"/>
<dbReference type="Proteomes" id="UP000002287">
    <property type="component" value="Chromosome 3"/>
</dbReference>
<protein>
    <recommendedName>
        <fullName evidence="3">DUF4258 domain-containing protein</fullName>
    </recommendedName>
</protein>
<reference evidence="2" key="1">
    <citation type="submission" date="2007-03" db="EMBL/GenBank/DDBJ databases">
        <title>Complete sequence of chromosome 3 of Burkholderia vietnamiensis G4.</title>
        <authorList>
            <consortium name="US DOE Joint Genome Institute"/>
            <person name="Copeland A."/>
            <person name="Lucas S."/>
            <person name="Lapidus A."/>
            <person name="Barry K."/>
            <person name="Detter J.C."/>
            <person name="Glavina del Rio T."/>
            <person name="Hammon N."/>
            <person name="Israni S."/>
            <person name="Dalin E."/>
            <person name="Tice H."/>
            <person name="Pitluck S."/>
            <person name="Chain P."/>
            <person name="Malfatti S."/>
            <person name="Shin M."/>
            <person name="Vergez L."/>
            <person name="Schmutz J."/>
            <person name="Larimer F."/>
            <person name="Land M."/>
            <person name="Hauser L."/>
            <person name="Kyrpides N."/>
            <person name="Tiedje J."/>
            <person name="Richardson P."/>
        </authorList>
    </citation>
    <scope>NUCLEOTIDE SEQUENCE [LARGE SCALE GENOMIC DNA]</scope>
    <source>
        <strain evidence="2">G4 / LMG 22486</strain>
    </source>
</reference>
<gene>
    <name evidence="1" type="ordered locus">Bcep1808_6223</name>
</gene>
<organism evidence="1 2">
    <name type="scientific">Burkholderia vietnamiensis (strain G4 / LMG 22486)</name>
    <name type="common">Burkholderia cepacia (strain R1808)</name>
    <dbReference type="NCBI Taxonomy" id="269482"/>
    <lineage>
        <taxon>Bacteria</taxon>
        <taxon>Pseudomonadati</taxon>
        <taxon>Pseudomonadota</taxon>
        <taxon>Betaproteobacteria</taxon>
        <taxon>Burkholderiales</taxon>
        <taxon>Burkholderiaceae</taxon>
        <taxon>Burkholderia</taxon>
        <taxon>Burkholderia cepacia complex</taxon>
    </lineage>
</organism>
<evidence type="ECO:0000313" key="1">
    <source>
        <dbReference type="EMBL" id="ABO59129.1"/>
    </source>
</evidence>
<dbReference type="eggNOG" id="ENOG5033CPA">
    <property type="taxonomic scope" value="Bacteria"/>
</dbReference>
<evidence type="ECO:0008006" key="3">
    <source>
        <dbReference type="Google" id="ProtNLM"/>
    </source>
</evidence>
<dbReference type="HOGENOM" id="CLU_181549_0_0_4"/>
<name>A4JS76_BURVG</name>
<dbReference type="KEGG" id="bvi:Bcep1808_6223"/>
<evidence type="ECO:0000313" key="2">
    <source>
        <dbReference type="Proteomes" id="UP000002287"/>
    </source>
</evidence>
<sequence>MLMRILDLSKHAAIRLQQRGIAPLVVDLLLEFGVTEKSGDGTTKHYLDKPARRRLRSYAGQLASLLEAHLDCYAVTGAEGTIVTAAHRTQQIKHWAVSHYTLRERP</sequence>
<dbReference type="EMBL" id="CP000616">
    <property type="protein sequence ID" value="ABO59129.1"/>
    <property type="molecule type" value="Genomic_DNA"/>
</dbReference>